<dbReference type="PANTHER" id="PTHR34413">
    <property type="entry name" value="PROPHAGE TAIL FIBER ASSEMBLY PROTEIN HOMOLOG TFAE-RELATED-RELATED"/>
    <property type="match status" value="1"/>
</dbReference>
<evidence type="ECO:0000313" key="4">
    <source>
        <dbReference type="Proteomes" id="UP001626549"/>
    </source>
</evidence>
<dbReference type="Proteomes" id="UP001626549">
    <property type="component" value="Chromosome"/>
</dbReference>
<reference evidence="3 4" key="1">
    <citation type="submission" date="2023-10" db="EMBL/GenBank/DDBJ databases">
        <title>Two novel species belonging to the OM43/NOR5 clade.</title>
        <authorList>
            <person name="Park M."/>
        </authorList>
    </citation>
    <scope>NUCLEOTIDE SEQUENCE [LARGE SCALE GENOMIC DNA]</scope>
    <source>
        <strain evidence="3 4">IMCC45268</strain>
    </source>
</reference>
<evidence type="ECO:0000313" key="3">
    <source>
        <dbReference type="EMBL" id="WOJ95782.1"/>
    </source>
</evidence>
<dbReference type="EMBL" id="CP136865">
    <property type="protein sequence ID" value="WOJ95782.1"/>
    <property type="molecule type" value="Genomic_DNA"/>
</dbReference>
<proteinExistence type="inferred from homology"/>
<dbReference type="InterPro" id="IPR046453">
    <property type="entry name" value="GpA_ATPase"/>
</dbReference>
<dbReference type="PANTHER" id="PTHR34413:SF2">
    <property type="entry name" value="PROPHAGE TAIL FIBER ASSEMBLY PROTEIN HOMOLOG TFAE-RELATED"/>
    <property type="match status" value="1"/>
</dbReference>
<organism evidence="3 4">
    <name type="scientific">Congregibacter brevis</name>
    <dbReference type="NCBI Taxonomy" id="3081201"/>
    <lineage>
        <taxon>Bacteria</taxon>
        <taxon>Pseudomonadati</taxon>
        <taxon>Pseudomonadota</taxon>
        <taxon>Gammaproteobacteria</taxon>
        <taxon>Cellvibrionales</taxon>
        <taxon>Halieaceae</taxon>
        <taxon>Congregibacter</taxon>
    </lineage>
</organism>
<keyword evidence="4" id="KW-1185">Reference proteome</keyword>
<dbReference type="InterPro" id="IPR027417">
    <property type="entry name" value="P-loop_NTPase"/>
</dbReference>
<dbReference type="RefSeq" id="WP_407326481.1">
    <property type="nucleotide sequence ID" value="NZ_CP136865.1"/>
</dbReference>
<feature type="domain" description="Phage terminase large subunit GpA ATPase" evidence="1">
    <location>
        <begin position="34"/>
        <end position="283"/>
    </location>
</feature>
<dbReference type="Pfam" id="PF20454">
    <property type="entry name" value="GpA_nuclease"/>
    <property type="match status" value="1"/>
</dbReference>
<dbReference type="Pfam" id="PF05876">
    <property type="entry name" value="GpA_ATPase"/>
    <property type="match status" value="1"/>
</dbReference>
<dbReference type="InterPro" id="IPR046454">
    <property type="entry name" value="GpA_endonuclease"/>
</dbReference>
<name>A0ABZ0I8D8_9GAMM</name>
<protein>
    <submittedName>
        <fullName evidence="3">Phage terminase large subunit family protein</fullName>
    </submittedName>
</protein>
<accession>A0ABZ0I8D8</accession>
<dbReference type="InterPro" id="IPR051220">
    <property type="entry name" value="TFA_Chaperone"/>
</dbReference>
<dbReference type="Gene3D" id="3.40.50.300">
    <property type="entry name" value="P-loop containing nucleotide triphosphate hydrolases"/>
    <property type="match status" value="1"/>
</dbReference>
<dbReference type="InterPro" id="IPR008866">
    <property type="entry name" value="Phage_lambda_GpA-like"/>
</dbReference>
<feature type="domain" description="Terminase large subunit GpA endonuclease" evidence="2">
    <location>
        <begin position="293"/>
        <end position="568"/>
    </location>
</feature>
<gene>
    <name evidence="3" type="ORF">R0137_11065</name>
</gene>
<dbReference type="HAMAP" id="MF_04144">
    <property type="entry name" value="TERL_LAMBDA"/>
    <property type="match status" value="1"/>
</dbReference>
<evidence type="ECO:0000259" key="2">
    <source>
        <dbReference type="Pfam" id="PF20454"/>
    </source>
</evidence>
<sequence length="620" mass="69916">MLFIHETIRAIKPPPRLLVSEWADSYRQLSSEASAEPGQWHTARAEYQRGIMDAVTEPGIETIVFMKSAQVGATELLNNIVGYHIAQDPAPMLLLQPTLEMAQTWSKDRLAPMVRDTPELANKIEVSNRRSSGNTLRHKVFPGGHITMAGANSPASLASRPIRIVLCDEVDRYPASAGAEGDPVNLARKRTTTFWNRKVILTSTPTTKGVSRIEREFELSDQRRYFVPCPDCGHMQHFQWSQVEWLKDSEGQALPDTARYCCEQCSSLWDDGQRLGAIRRGVWRATASSNTRAGFHLNEMYSPWVPLEKLVRGFLEAKGNPETMKTWVNTSLGESWEEEAEGVDQLGIMNRRESYVTDVPAGGLVLTAGVDVQGDRLEYEVVAWGHGEESWGIQNGVIPGDPALPDVWRDLDMLLEQNWAHESGGTLNVAATGIDTGGHHTQIVYDYCRKRAHRRVFALKGVAGSGRPVINVSRRKAGAKARNVDLYQVGVDDAKGITFARLRVSEPGPSYCHFPESYQEEYFLQLTAEKVVTRFHKGYPRREWIKTRARNEALDCRVYAFAVMKALNPVWSSLERRITTKNRTPAKQTVEQHEQSITNQTLKRRRARQHPAKKNWVTNF</sequence>
<evidence type="ECO:0000259" key="1">
    <source>
        <dbReference type="Pfam" id="PF05876"/>
    </source>
</evidence>